<accession>A0A2H9VU45</accession>
<dbReference type="OrthoDB" id="763883at2"/>
<dbReference type="RefSeq" id="WP_100340520.1">
    <property type="nucleotide sequence ID" value="NZ_PGFJ01000001.1"/>
</dbReference>
<dbReference type="SMART" id="SM00347">
    <property type="entry name" value="HTH_MARR"/>
    <property type="match status" value="1"/>
</dbReference>
<dbReference type="InterPro" id="IPR036390">
    <property type="entry name" value="WH_DNA-bd_sf"/>
</dbReference>
<evidence type="ECO:0000259" key="1">
    <source>
        <dbReference type="PROSITE" id="PS50995"/>
    </source>
</evidence>
<dbReference type="EMBL" id="PGFJ01000001">
    <property type="protein sequence ID" value="PJJ84322.1"/>
    <property type="molecule type" value="Genomic_DNA"/>
</dbReference>
<feature type="domain" description="HTH marR-type" evidence="1">
    <location>
        <begin position="1"/>
        <end position="149"/>
    </location>
</feature>
<dbReference type="SUPFAM" id="SSF46785">
    <property type="entry name" value="Winged helix' DNA-binding domain"/>
    <property type="match status" value="1"/>
</dbReference>
<evidence type="ECO:0000313" key="3">
    <source>
        <dbReference type="Proteomes" id="UP000242687"/>
    </source>
</evidence>
<dbReference type="PRINTS" id="PR00598">
    <property type="entry name" value="HTHMARR"/>
</dbReference>
<gene>
    <name evidence="2" type="ORF">CLV57_1333</name>
</gene>
<sequence length="149" mass="17430">MRIDDEIQSSNFEDNYHKVVVNIAYTEGWLSNTLRLHFEKFNLTRQQFNILRILRGQYPKPATINILKERMIDKMSDASRIVDRLIQKELITRCTNSKDRRAVDIQISEKGLDTLAKMDAEFKTKDFLQNNLTPEEAAQLSDLLDKLRG</sequence>
<dbReference type="Pfam" id="PF01047">
    <property type="entry name" value="MarR"/>
    <property type="match status" value="1"/>
</dbReference>
<dbReference type="GO" id="GO:0006950">
    <property type="term" value="P:response to stress"/>
    <property type="evidence" value="ECO:0007669"/>
    <property type="project" value="TreeGrafter"/>
</dbReference>
<comment type="caution">
    <text evidence="2">The sequence shown here is derived from an EMBL/GenBank/DDBJ whole genome shotgun (WGS) entry which is preliminary data.</text>
</comment>
<dbReference type="PROSITE" id="PS50995">
    <property type="entry name" value="HTH_MARR_2"/>
    <property type="match status" value="1"/>
</dbReference>
<dbReference type="PANTHER" id="PTHR33164:SF99">
    <property type="entry name" value="MARR FAMILY REGULATORY PROTEIN"/>
    <property type="match status" value="1"/>
</dbReference>
<dbReference type="Gene3D" id="1.10.10.10">
    <property type="entry name" value="Winged helix-like DNA-binding domain superfamily/Winged helix DNA-binding domain"/>
    <property type="match status" value="1"/>
</dbReference>
<organism evidence="2 3">
    <name type="scientific">Mucilaginibacter auburnensis</name>
    <dbReference type="NCBI Taxonomy" id="1457233"/>
    <lineage>
        <taxon>Bacteria</taxon>
        <taxon>Pseudomonadati</taxon>
        <taxon>Bacteroidota</taxon>
        <taxon>Sphingobacteriia</taxon>
        <taxon>Sphingobacteriales</taxon>
        <taxon>Sphingobacteriaceae</taxon>
        <taxon>Mucilaginibacter</taxon>
    </lineage>
</organism>
<protein>
    <submittedName>
        <fullName evidence="2">DNA-binding MarR family transcriptional regulator</fullName>
    </submittedName>
</protein>
<dbReference type="InterPro" id="IPR000835">
    <property type="entry name" value="HTH_MarR-typ"/>
</dbReference>
<dbReference type="AlphaFoldDB" id="A0A2H9VU45"/>
<proteinExistence type="predicted"/>
<dbReference type="GO" id="GO:0003677">
    <property type="term" value="F:DNA binding"/>
    <property type="evidence" value="ECO:0007669"/>
    <property type="project" value="UniProtKB-KW"/>
</dbReference>
<dbReference type="InterPro" id="IPR036388">
    <property type="entry name" value="WH-like_DNA-bd_sf"/>
</dbReference>
<keyword evidence="3" id="KW-1185">Reference proteome</keyword>
<evidence type="ECO:0000313" key="2">
    <source>
        <dbReference type="EMBL" id="PJJ84322.1"/>
    </source>
</evidence>
<keyword evidence="2" id="KW-0238">DNA-binding</keyword>
<dbReference type="Proteomes" id="UP000242687">
    <property type="component" value="Unassembled WGS sequence"/>
</dbReference>
<dbReference type="PANTHER" id="PTHR33164">
    <property type="entry name" value="TRANSCRIPTIONAL REGULATOR, MARR FAMILY"/>
    <property type="match status" value="1"/>
</dbReference>
<name>A0A2H9VU45_9SPHI</name>
<dbReference type="GO" id="GO:0003700">
    <property type="term" value="F:DNA-binding transcription factor activity"/>
    <property type="evidence" value="ECO:0007669"/>
    <property type="project" value="InterPro"/>
</dbReference>
<dbReference type="InterPro" id="IPR039422">
    <property type="entry name" value="MarR/SlyA-like"/>
</dbReference>
<reference evidence="2 3" key="1">
    <citation type="submission" date="2017-11" db="EMBL/GenBank/DDBJ databases">
        <title>Genomic Encyclopedia of Archaeal and Bacterial Type Strains, Phase II (KMG-II): From Individual Species to Whole Genera.</title>
        <authorList>
            <person name="Goeker M."/>
        </authorList>
    </citation>
    <scope>NUCLEOTIDE SEQUENCE [LARGE SCALE GENOMIC DNA]</scope>
    <source>
        <strain evidence="2 3">DSM 28175</strain>
    </source>
</reference>